<reference evidence="1 2" key="1">
    <citation type="journal article" date="2024" name="Front Chem Biol">
        <title>Unveiling the potential of Daldinia eschscholtzii MFLUCC 19-0629 through bioactivity and bioinformatics studies for enhanced sustainable agriculture production.</title>
        <authorList>
            <person name="Brooks S."/>
            <person name="Weaver J.A."/>
            <person name="Klomchit A."/>
            <person name="Alharthi S.A."/>
            <person name="Onlamun T."/>
            <person name="Nurani R."/>
            <person name="Vong T.K."/>
            <person name="Alberti F."/>
            <person name="Greco C."/>
        </authorList>
    </citation>
    <scope>NUCLEOTIDE SEQUENCE [LARGE SCALE GENOMIC DNA]</scope>
    <source>
        <strain evidence="1">MFLUCC 19-0629</strain>
    </source>
</reference>
<dbReference type="CDD" id="cd14728">
    <property type="entry name" value="Ere-like"/>
    <property type="match status" value="1"/>
</dbReference>
<proteinExistence type="predicted"/>
<dbReference type="Gene3D" id="3.40.1660.10">
    <property type="entry name" value="EreA-like (biosynthetic domain)"/>
    <property type="match status" value="1"/>
</dbReference>
<dbReference type="PANTHER" id="PTHR31299:SF0">
    <property type="entry name" value="ESTERASE, PUTATIVE (AFU_ORTHOLOGUE AFUA_1G05850)-RELATED"/>
    <property type="match status" value="1"/>
</dbReference>
<dbReference type="PANTHER" id="PTHR31299">
    <property type="entry name" value="ESTERASE, PUTATIVE (AFU_ORTHOLOGUE AFUA_1G05850)-RELATED"/>
    <property type="match status" value="1"/>
</dbReference>
<organism evidence="1 2">
    <name type="scientific">Daldinia eschscholtzii</name>
    <dbReference type="NCBI Taxonomy" id="292717"/>
    <lineage>
        <taxon>Eukaryota</taxon>
        <taxon>Fungi</taxon>
        <taxon>Dikarya</taxon>
        <taxon>Ascomycota</taxon>
        <taxon>Pezizomycotina</taxon>
        <taxon>Sordariomycetes</taxon>
        <taxon>Xylariomycetidae</taxon>
        <taxon>Xylariales</taxon>
        <taxon>Hypoxylaceae</taxon>
        <taxon>Daldinia</taxon>
    </lineage>
</organism>
<comment type="caution">
    <text evidence="1">The sequence shown here is derived from an EMBL/GenBank/DDBJ whole genome shotgun (WGS) entry which is preliminary data.</text>
</comment>
<dbReference type="AlphaFoldDB" id="A0AAX6MU32"/>
<keyword evidence="2" id="KW-1185">Reference proteome</keyword>
<dbReference type="SUPFAM" id="SSF159501">
    <property type="entry name" value="EreA/ChaN-like"/>
    <property type="match status" value="1"/>
</dbReference>
<dbReference type="EMBL" id="JBANMG010000003">
    <property type="protein sequence ID" value="KAK6955682.1"/>
    <property type="molecule type" value="Genomic_DNA"/>
</dbReference>
<evidence type="ECO:0008006" key="3">
    <source>
        <dbReference type="Google" id="ProtNLM"/>
    </source>
</evidence>
<evidence type="ECO:0000313" key="1">
    <source>
        <dbReference type="EMBL" id="KAK6955682.1"/>
    </source>
</evidence>
<dbReference type="InterPro" id="IPR014622">
    <property type="entry name" value="UCP036794_erythomycin"/>
</dbReference>
<dbReference type="GO" id="GO:0046677">
    <property type="term" value="P:response to antibiotic"/>
    <property type="evidence" value="ECO:0007669"/>
    <property type="project" value="InterPro"/>
</dbReference>
<dbReference type="Pfam" id="PF05139">
    <property type="entry name" value="Erythro_esteras"/>
    <property type="match status" value="1"/>
</dbReference>
<dbReference type="InterPro" id="IPR007815">
    <property type="entry name" value="Emycin_Estase"/>
</dbReference>
<name>A0AAX6MU32_9PEZI</name>
<accession>A0AAX6MU32</accession>
<sequence length="432" mass="49688">MSAGLPELIKSAAQKLPPIESEEFGAKFDVFGKSRLVLIGDGSHGTSEFYRARAAITKRLIEEHGFTHVAIESDWPDARTIDHYVRQHPRRSEDVPIRVFDHFPRWMWRNTEVQEFIDWLREHNARLPMNQRTSFNGLDLYSMGASIRAVVEYLDRVDPALAKAARKRYGCLEPWLDDPHEYGRKSFYEGSAKCEPGVIKMLQELLAKRIQLAEHPENGESFLDAEMNARVVRDSEKYYRAMFYGDKTSWNIRDTHMFNTLSRLLKLKPGSKAVVWAHNSHLGDARGSSMGTKRGELNLGQLCRENFPNEVSVIGCGTHTGTVAAADEWDEPMRIMDVVPSRPDSYERMMHDTGIPSFMVDLHRLKTEPMLQRFIGVIYRPDTERWSHYIKTVLTEQYDAFVWFDRTNAVHAFETAQPKEALSKGETYPFGV</sequence>
<dbReference type="Gene3D" id="3.30.1870.10">
    <property type="entry name" value="EreA-like, domain 2"/>
    <property type="match status" value="1"/>
</dbReference>
<protein>
    <recommendedName>
        <fullName evidence="3">Erythromycin esterase</fullName>
    </recommendedName>
</protein>
<dbReference type="PIRSF" id="PIRSF036794">
    <property type="entry name" value="UCP_erythr_ester"/>
    <property type="match status" value="1"/>
</dbReference>
<gene>
    <name evidence="1" type="ORF">Daesc_003325</name>
</gene>
<evidence type="ECO:0000313" key="2">
    <source>
        <dbReference type="Proteomes" id="UP001369815"/>
    </source>
</evidence>
<dbReference type="InterPro" id="IPR052036">
    <property type="entry name" value="Hydrolase/PRTase-associated"/>
</dbReference>
<dbReference type="Proteomes" id="UP001369815">
    <property type="component" value="Unassembled WGS sequence"/>
</dbReference>